<evidence type="ECO:0000313" key="14">
    <source>
        <dbReference type="WBParaSite" id="TMUE_1000004128.1"/>
    </source>
</evidence>
<dbReference type="PROSITE" id="PS00028">
    <property type="entry name" value="ZINC_FINGER_C2H2_1"/>
    <property type="match status" value="3"/>
</dbReference>
<evidence type="ECO:0000256" key="11">
    <source>
        <dbReference type="PROSITE-ProRule" id="PRU00042"/>
    </source>
</evidence>
<dbReference type="FunFam" id="3.30.160.60:FF:000624">
    <property type="entry name" value="zinc finger protein 697"/>
    <property type="match status" value="1"/>
</dbReference>
<comment type="similarity">
    <text evidence="10">Belongs to the Sp1 C2H2-type zinc-finger protein family.</text>
</comment>
<sequence>MMLKQDGIEATKPAAGTGGKPLFRPWCDDEATVVVDDDQASKLTNASANALYAQGAGGHPVGRHSLASASSIVGLGDQGSSAVRQLRLPADPSLLFRLFPMAAVMGAGGYQRLLTTTSTTQTTTTNNSNGAFANFVKPPSPYDADPAAAAAAAAAAGLLLTSPAAAAGGPWTVLSANYAAAQSGAGAGAATPTVNNAGNGLSSPPARKCRRCQCPNCLKAEPTADPSGRKMHVCCVPGCGKSYGKTSHLKAHLRWHAGEKPFVCNWLFCGKRFTRSDELQRHLRTHTGDKRFACAQCGKRFMRSDHLSKHARTHVDIRLVKGSAGNQTDSASRP</sequence>
<dbReference type="AlphaFoldDB" id="A0A5S6QAB4"/>
<organism evidence="13 14">
    <name type="scientific">Trichuris muris</name>
    <name type="common">Mouse whipworm</name>
    <dbReference type="NCBI Taxonomy" id="70415"/>
    <lineage>
        <taxon>Eukaryota</taxon>
        <taxon>Metazoa</taxon>
        <taxon>Ecdysozoa</taxon>
        <taxon>Nematoda</taxon>
        <taxon>Enoplea</taxon>
        <taxon>Dorylaimia</taxon>
        <taxon>Trichinellida</taxon>
        <taxon>Trichuridae</taxon>
        <taxon>Trichuris</taxon>
    </lineage>
</organism>
<keyword evidence="9" id="KW-0539">Nucleus</keyword>
<dbReference type="Pfam" id="PF00096">
    <property type="entry name" value="zf-C2H2"/>
    <property type="match status" value="3"/>
</dbReference>
<evidence type="ECO:0000313" key="13">
    <source>
        <dbReference type="Proteomes" id="UP000046395"/>
    </source>
</evidence>
<feature type="domain" description="C2H2-type" evidence="12">
    <location>
        <begin position="232"/>
        <end position="261"/>
    </location>
</feature>
<dbReference type="Gene3D" id="3.30.160.60">
    <property type="entry name" value="Classic Zinc Finger"/>
    <property type="match status" value="3"/>
</dbReference>
<keyword evidence="6" id="KW-0805">Transcription regulation</keyword>
<dbReference type="GO" id="GO:0000981">
    <property type="term" value="F:DNA-binding transcription factor activity, RNA polymerase II-specific"/>
    <property type="evidence" value="ECO:0007669"/>
    <property type="project" value="TreeGrafter"/>
</dbReference>
<keyword evidence="7" id="KW-0238">DNA-binding</keyword>
<keyword evidence="3" id="KW-0677">Repeat</keyword>
<dbReference type="PANTHER" id="PTHR23235">
    <property type="entry name" value="KRUEPPEL-LIKE TRANSCRIPTION FACTOR"/>
    <property type="match status" value="1"/>
</dbReference>
<keyword evidence="5" id="KW-0862">Zinc</keyword>
<dbReference type="GO" id="GO:0008270">
    <property type="term" value="F:zinc ion binding"/>
    <property type="evidence" value="ECO:0007669"/>
    <property type="project" value="UniProtKB-KW"/>
</dbReference>
<dbReference type="Proteomes" id="UP000046395">
    <property type="component" value="Unassembled WGS sequence"/>
</dbReference>
<keyword evidence="4 11" id="KW-0863">Zinc-finger</keyword>
<evidence type="ECO:0000256" key="4">
    <source>
        <dbReference type="ARBA" id="ARBA00022771"/>
    </source>
</evidence>
<evidence type="ECO:0000256" key="3">
    <source>
        <dbReference type="ARBA" id="ARBA00022737"/>
    </source>
</evidence>
<dbReference type="SMART" id="SM00355">
    <property type="entry name" value="ZnF_C2H2"/>
    <property type="match status" value="3"/>
</dbReference>
<dbReference type="STRING" id="70415.A0A5S6QAB4"/>
<reference evidence="14" key="1">
    <citation type="submission" date="2019-12" db="UniProtKB">
        <authorList>
            <consortium name="WormBaseParasite"/>
        </authorList>
    </citation>
    <scope>IDENTIFICATION</scope>
</reference>
<feature type="domain" description="C2H2-type" evidence="12">
    <location>
        <begin position="262"/>
        <end position="291"/>
    </location>
</feature>
<evidence type="ECO:0000259" key="12">
    <source>
        <dbReference type="PROSITE" id="PS50157"/>
    </source>
</evidence>
<dbReference type="WBParaSite" id="TMUE_1000004128.1">
    <property type="protein sequence ID" value="TMUE_1000004128.1"/>
    <property type="gene ID" value="WBGene00292582"/>
</dbReference>
<proteinExistence type="inferred from homology"/>
<keyword evidence="2" id="KW-0479">Metal-binding</keyword>
<dbReference type="GO" id="GO:0000978">
    <property type="term" value="F:RNA polymerase II cis-regulatory region sequence-specific DNA binding"/>
    <property type="evidence" value="ECO:0007669"/>
    <property type="project" value="TreeGrafter"/>
</dbReference>
<dbReference type="SUPFAM" id="SSF57667">
    <property type="entry name" value="beta-beta-alpha zinc fingers"/>
    <property type="match status" value="3"/>
</dbReference>
<evidence type="ECO:0000256" key="1">
    <source>
        <dbReference type="ARBA" id="ARBA00004123"/>
    </source>
</evidence>
<comment type="subcellular location">
    <subcellularLocation>
        <location evidence="1">Nucleus</location>
    </subcellularLocation>
</comment>
<evidence type="ECO:0000256" key="6">
    <source>
        <dbReference type="ARBA" id="ARBA00023015"/>
    </source>
</evidence>
<feature type="domain" description="C2H2-type" evidence="12">
    <location>
        <begin position="292"/>
        <end position="319"/>
    </location>
</feature>
<dbReference type="PROSITE" id="PS50157">
    <property type="entry name" value="ZINC_FINGER_C2H2_2"/>
    <property type="match status" value="3"/>
</dbReference>
<evidence type="ECO:0000256" key="8">
    <source>
        <dbReference type="ARBA" id="ARBA00023163"/>
    </source>
</evidence>
<keyword evidence="8" id="KW-0804">Transcription</keyword>
<dbReference type="PANTHER" id="PTHR23235:SF170">
    <property type="entry name" value="FI01014P-RELATED"/>
    <property type="match status" value="1"/>
</dbReference>
<dbReference type="InterPro" id="IPR036236">
    <property type="entry name" value="Znf_C2H2_sf"/>
</dbReference>
<dbReference type="CDD" id="cd22541">
    <property type="entry name" value="SP5_N"/>
    <property type="match status" value="1"/>
</dbReference>
<evidence type="ECO:0000256" key="2">
    <source>
        <dbReference type="ARBA" id="ARBA00022723"/>
    </source>
</evidence>
<accession>A0A5S6QAB4</accession>
<dbReference type="FunFam" id="3.30.160.60:FF:000014">
    <property type="entry name" value="Transcription factor Sp3"/>
    <property type="match status" value="1"/>
</dbReference>
<keyword evidence="13" id="KW-1185">Reference proteome</keyword>
<dbReference type="InterPro" id="IPR013087">
    <property type="entry name" value="Znf_C2H2_type"/>
</dbReference>
<evidence type="ECO:0000256" key="7">
    <source>
        <dbReference type="ARBA" id="ARBA00023125"/>
    </source>
</evidence>
<evidence type="ECO:0000256" key="9">
    <source>
        <dbReference type="ARBA" id="ARBA00023242"/>
    </source>
</evidence>
<evidence type="ECO:0000256" key="5">
    <source>
        <dbReference type="ARBA" id="ARBA00022833"/>
    </source>
</evidence>
<dbReference type="GO" id="GO:0005634">
    <property type="term" value="C:nucleus"/>
    <property type="evidence" value="ECO:0007669"/>
    <property type="project" value="UniProtKB-SubCell"/>
</dbReference>
<protein>
    <submittedName>
        <fullName evidence="14">C2H2-type domain-containing protein</fullName>
    </submittedName>
</protein>
<name>A0A5S6QAB4_TRIMR</name>
<evidence type="ECO:0000256" key="10">
    <source>
        <dbReference type="ARBA" id="ARBA00038409"/>
    </source>
</evidence>